<comment type="cofactor">
    <cofactor evidence="1 8">
        <name>heme</name>
        <dbReference type="ChEBI" id="CHEBI:30413"/>
    </cofactor>
</comment>
<dbReference type="Gramene" id="ONK69427">
    <property type="protein sequence ID" value="ONK69427"/>
    <property type="gene ID" value="A4U43_C05F22780"/>
</dbReference>
<proteinExistence type="inferred from homology"/>
<keyword evidence="11" id="KW-1185">Reference proteome</keyword>
<accession>A0A5P1EW83</accession>
<gene>
    <name evidence="10" type="ORF">A4U43_C05F22780</name>
</gene>
<dbReference type="Gene3D" id="1.10.630.10">
    <property type="entry name" value="Cytochrome P450"/>
    <property type="match status" value="1"/>
</dbReference>
<name>A0A5P1EW83_ASPOF</name>
<evidence type="ECO:0000256" key="3">
    <source>
        <dbReference type="ARBA" id="ARBA00022617"/>
    </source>
</evidence>
<keyword evidence="5 9" id="KW-0560">Oxidoreductase</keyword>
<evidence type="ECO:0000256" key="6">
    <source>
        <dbReference type="ARBA" id="ARBA00023004"/>
    </source>
</evidence>
<dbReference type="Pfam" id="PF00067">
    <property type="entry name" value="p450"/>
    <property type="match status" value="1"/>
</dbReference>
<dbReference type="Proteomes" id="UP000243459">
    <property type="component" value="Chromosome 5"/>
</dbReference>
<dbReference type="PANTHER" id="PTHR47955">
    <property type="entry name" value="CYTOCHROME P450 FAMILY 71 PROTEIN"/>
    <property type="match status" value="1"/>
</dbReference>
<evidence type="ECO:0000256" key="1">
    <source>
        <dbReference type="ARBA" id="ARBA00001971"/>
    </source>
</evidence>
<evidence type="ECO:0000256" key="2">
    <source>
        <dbReference type="ARBA" id="ARBA00010617"/>
    </source>
</evidence>
<keyword evidence="3 8" id="KW-0349">Heme</keyword>
<comment type="similarity">
    <text evidence="2 9">Belongs to the cytochrome P450 family.</text>
</comment>
<dbReference type="CDD" id="cd11072">
    <property type="entry name" value="CYP71-like"/>
    <property type="match status" value="1"/>
</dbReference>
<reference evidence="11" key="1">
    <citation type="journal article" date="2017" name="Nat. Commun.">
        <title>The asparagus genome sheds light on the origin and evolution of a young Y chromosome.</title>
        <authorList>
            <person name="Harkess A."/>
            <person name="Zhou J."/>
            <person name="Xu C."/>
            <person name="Bowers J.E."/>
            <person name="Van der Hulst R."/>
            <person name="Ayyampalayam S."/>
            <person name="Mercati F."/>
            <person name="Riccardi P."/>
            <person name="McKain M.R."/>
            <person name="Kakrana A."/>
            <person name="Tang H."/>
            <person name="Ray J."/>
            <person name="Groenendijk J."/>
            <person name="Arikit S."/>
            <person name="Mathioni S.M."/>
            <person name="Nakano M."/>
            <person name="Shan H."/>
            <person name="Telgmann-Rauber A."/>
            <person name="Kanno A."/>
            <person name="Yue Z."/>
            <person name="Chen H."/>
            <person name="Li W."/>
            <person name="Chen Y."/>
            <person name="Xu X."/>
            <person name="Zhang Y."/>
            <person name="Luo S."/>
            <person name="Chen H."/>
            <person name="Gao J."/>
            <person name="Mao Z."/>
            <person name="Pires J.C."/>
            <person name="Luo M."/>
            <person name="Kudrna D."/>
            <person name="Wing R.A."/>
            <person name="Meyers B.C."/>
            <person name="Yi K."/>
            <person name="Kong H."/>
            <person name="Lavrijsen P."/>
            <person name="Sunseri F."/>
            <person name="Falavigna A."/>
            <person name="Ye Y."/>
            <person name="Leebens-Mack J.H."/>
            <person name="Chen G."/>
        </authorList>
    </citation>
    <scope>NUCLEOTIDE SEQUENCE [LARGE SCALE GENOMIC DNA]</scope>
    <source>
        <strain evidence="11">cv. DH0086</strain>
    </source>
</reference>
<evidence type="ECO:0000313" key="10">
    <source>
        <dbReference type="EMBL" id="ONK69427.1"/>
    </source>
</evidence>
<dbReference type="GO" id="GO:0005506">
    <property type="term" value="F:iron ion binding"/>
    <property type="evidence" value="ECO:0007669"/>
    <property type="project" value="InterPro"/>
</dbReference>
<keyword evidence="4 8" id="KW-0479">Metal-binding</keyword>
<sequence>MIRSIYSQQNLEVNLSEEVMLLANNITCRTSLGKRYYSGEGATRILKETQALFMGFFFADYVPTLGWLDKFTGMRERLEENFRELDGFFQRVIDEHLDPLRKGDTRDEDVVEALLDLRRWGRDVSDEHIKGVLMNIFVAGSDTSSATLDWTMAELMRNPEVMRKAQNEVRRIIRNKEKVVESDLDQLHYMKSIVKESLRLHSPVPLLVQRETIQHFKINGYDIPAKTRLLINMWTIGKDGDVWENPEEFYPERFIDSSVDFRGQHFELIPFGAGRRICPGLNSGMLVVELALANLLYLFDWEMPNGMTKNEINMSESPGVTVHRRFPLRLQAKRFSGLQK</sequence>
<dbReference type="PROSITE" id="PS00086">
    <property type="entry name" value="CYTOCHROME_P450"/>
    <property type="match status" value="1"/>
</dbReference>
<feature type="binding site" description="axial binding residue" evidence="8">
    <location>
        <position position="278"/>
    </location>
    <ligand>
        <name>heme</name>
        <dbReference type="ChEBI" id="CHEBI:30413"/>
    </ligand>
    <ligandPart>
        <name>Fe</name>
        <dbReference type="ChEBI" id="CHEBI:18248"/>
    </ligandPart>
</feature>
<dbReference type="InterPro" id="IPR036396">
    <property type="entry name" value="Cyt_P450_sf"/>
</dbReference>
<dbReference type="SUPFAM" id="SSF48264">
    <property type="entry name" value="Cytochrome P450"/>
    <property type="match status" value="1"/>
</dbReference>
<dbReference type="InterPro" id="IPR002401">
    <property type="entry name" value="Cyt_P450_E_grp-I"/>
</dbReference>
<evidence type="ECO:0000256" key="8">
    <source>
        <dbReference type="PIRSR" id="PIRSR602401-1"/>
    </source>
</evidence>
<dbReference type="OMA" id="VIINAWV"/>
<evidence type="ECO:0000313" key="11">
    <source>
        <dbReference type="Proteomes" id="UP000243459"/>
    </source>
</evidence>
<dbReference type="PANTHER" id="PTHR47955:SF19">
    <property type="entry name" value="CYTOCHROME P450 71A9-LIKE ISOFORM X1"/>
    <property type="match status" value="1"/>
</dbReference>
<evidence type="ECO:0000256" key="5">
    <source>
        <dbReference type="ARBA" id="ARBA00023002"/>
    </source>
</evidence>
<protein>
    <recommendedName>
        <fullName evidence="12">Cytochrome P450</fullName>
    </recommendedName>
</protein>
<dbReference type="AlphaFoldDB" id="A0A5P1EW83"/>
<evidence type="ECO:0000256" key="7">
    <source>
        <dbReference type="ARBA" id="ARBA00023033"/>
    </source>
</evidence>
<dbReference type="PRINTS" id="PR00463">
    <property type="entry name" value="EP450I"/>
</dbReference>
<evidence type="ECO:0000256" key="9">
    <source>
        <dbReference type="RuleBase" id="RU000461"/>
    </source>
</evidence>
<dbReference type="GO" id="GO:0004497">
    <property type="term" value="F:monooxygenase activity"/>
    <property type="evidence" value="ECO:0007669"/>
    <property type="project" value="UniProtKB-KW"/>
</dbReference>
<dbReference type="PRINTS" id="PR00385">
    <property type="entry name" value="P450"/>
</dbReference>
<organism evidence="10 11">
    <name type="scientific">Asparagus officinalis</name>
    <name type="common">Garden asparagus</name>
    <dbReference type="NCBI Taxonomy" id="4686"/>
    <lineage>
        <taxon>Eukaryota</taxon>
        <taxon>Viridiplantae</taxon>
        <taxon>Streptophyta</taxon>
        <taxon>Embryophyta</taxon>
        <taxon>Tracheophyta</taxon>
        <taxon>Spermatophyta</taxon>
        <taxon>Magnoliopsida</taxon>
        <taxon>Liliopsida</taxon>
        <taxon>Asparagales</taxon>
        <taxon>Asparagaceae</taxon>
        <taxon>Asparagoideae</taxon>
        <taxon>Asparagus</taxon>
    </lineage>
</organism>
<keyword evidence="6 8" id="KW-0408">Iron</keyword>
<evidence type="ECO:0008006" key="12">
    <source>
        <dbReference type="Google" id="ProtNLM"/>
    </source>
</evidence>
<dbReference type="GO" id="GO:0016705">
    <property type="term" value="F:oxidoreductase activity, acting on paired donors, with incorporation or reduction of molecular oxygen"/>
    <property type="evidence" value="ECO:0007669"/>
    <property type="project" value="InterPro"/>
</dbReference>
<dbReference type="EMBL" id="CM007385">
    <property type="protein sequence ID" value="ONK69427.1"/>
    <property type="molecule type" value="Genomic_DNA"/>
</dbReference>
<dbReference type="InterPro" id="IPR017972">
    <property type="entry name" value="Cyt_P450_CS"/>
</dbReference>
<dbReference type="InterPro" id="IPR001128">
    <property type="entry name" value="Cyt_P450"/>
</dbReference>
<keyword evidence="7 9" id="KW-0503">Monooxygenase</keyword>
<dbReference type="GO" id="GO:0020037">
    <property type="term" value="F:heme binding"/>
    <property type="evidence" value="ECO:0007669"/>
    <property type="project" value="InterPro"/>
</dbReference>
<dbReference type="FunFam" id="1.10.630.10:FF:000126">
    <property type="entry name" value="Predicted protein"/>
    <property type="match status" value="1"/>
</dbReference>
<evidence type="ECO:0000256" key="4">
    <source>
        <dbReference type="ARBA" id="ARBA00022723"/>
    </source>
</evidence>